<sequence length="110" mass="12802">MAQYFINPSARSMSLEEITECANPNLRLDSDWLEAITKWADDPDMVLVLTGQPLVDALDKVTERFSPRMACARMMAAYFRHLSGCKQNYIPETYKMKCEVVGRQLWVWHR</sequence>
<gene>
    <name evidence="1" type="ORF">METZ01_LOCUS226932</name>
</gene>
<protein>
    <submittedName>
        <fullName evidence="1">Uncharacterized protein</fullName>
    </submittedName>
</protein>
<organism evidence="1">
    <name type="scientific">marine metagenome</name>
    <dbReference type="NCBI Taxonomy" id="408172"/>
    <lineage>
        <taxon>unclassified sequences</taxon>
        <taxon>metagenomes</taxon>
        <taxon>ecological metagenomes</taxon>
    </lineage>
</organism>
<reference evidence="1" key="1">
    <citation type="submission" date="2018-05" db="EMBL/GenBank/DDBJ databases">
        <authorList>
            <person name="Lanie J.A."/>
            <person name="Ng W.-L."/>
            <person name="Kazmierczak K.M."/>
            <person name="Andrzejewski T.M."/>
            <person name="Davidsen T.M."/>
            <person name="Wayne K.J."/>
            <person name="Tettelin H."/>
            <person name="Glass J.I."/>
            <person name="Rusch D."/>
            <person name="Podicherti R."/>
            <person name="Tsui H.-C.T."/>
            <person name="Winkler M.E."/>
        </authorList>
    </citation>
    <scope>NUCLEOTIDE SEQUENCE</scope>
</reference>
<proteinExistence type="predicted"/>
<dbReference type="EMBL" id="UINC01055329">
    <property type="protein sequence ID" value="SVB74078.1"/>
    <property type="molecule type" value="Genomic_DNA"/>
</dbReference>
<dbReference type="AlphaFoldDB" id="A0A382GFW2"/>
<name>A0A382GFW2_9ZZZZ</name>
<accession>A0A382GFW2</accession>
<evidence type="ECO:0000313" key="1">
    <source>
        <dbReference type="EMBL" id="SVB74078.1"/>
    </source>
</evidence>